<dbReference type="GO" id="GO:0140492">
    <property type="term" value="F:metal-dependent deubiquitinase activity"/>
    <property type="evidence" value="ECO:0007669"/>
    <property type="project" value="InterPro"/>
</dbReference>
<keyword evidence="8" id="KW-0482">Metalloprotease</keyword>
<dbReference type="PANTHER" id="PTHR12947:SF13">
    <property type="entry name" value="FI19924P1"/>
    <property type="match status" value="1"/>
</dbReference>
<evidence type="ECO:0000256" key="3">
    <source>
        <dbReference type="ARBA" id="ARBA00022670"/>
    </source>
</evidence>
<keyword evidence="4" id="KW-0479">Metal-binding</keyword>
<dbReference type="InterPro" id="IPR044098">
    <property type="entry name" value="STAMBP/STALP-like_MPN"/>
</dbReference>
<dbReference type="GO" id="GO:0006508">
    <property type="term" value="P:proteolysis"/>
    <property type="evidence" value="ECO:0007669"/>
    <property type="project" value="UniProtKB-KW"/>
</dbReference>
<dbReference type="GO" id="GO:0070536">
    <property type="term" value="P:protein K63-linked deubiquitination"/>
    <property type="evidence" value="ECO:0007669"/>
    <property type="project" value="InterPro"/>
</dbReference>
<sequence length="386" mass="44009">MDPMSTHTFPSQTPEDRLRYLTGCAADVELSPGLSIDQYLRATRSMLQMVDAHIRANRQESALVLASRFLVLFLQVLPKHKDFRKINPEEMTAWKERCRSTFKKAEALKQALHERFTTEYEEYIRQKQEEEIRQLTESGVDHLLPEPPPSPPPISTQPVGPIDNCSPPAFPVAYPKLPELNGPNFLVPDKNYPTQPPQIDRSLKPQTTSPRHGWLPIRMSFELARRFMRLAEPNTIANRETCASLCGNLVNNEYRITDVIITKQSGTSDSCTTHNEEELFNYMEKRNLIMLGWIHTHPSQTAFLSSVDQHTQLSYQIMLPEAIAIVCAPKFDEITAFSLNPVYGLPFVRQCKESGFHPHPKSIQIYESSPHVIDDPSASFNVVDLR</sequence>
<evidence type="ECO:0000256" key="1">
    <source>
        <dbReference type="ARBA" id="ARBA00001947"/>
    </source>
</evidence>
<gene>
    <name evidence="9" type="ORF">D915_005906</name>
</gene>
<organism evidence="9 10">
    <name type="scientific">Fasciola hepatica</name>
    <name type="common">Liver fluke</name>
    <dbReference type="NCBI Taxonomy" id="6192"/>
    <lineage>
        <taxon>Eukaryota</taxon>
        <taxon>Metazoa</taxon>
        <taxon>Spiralia</taxon>
        <taxon>Lophotrochozoa</taxon>
        <taxon>Platyhelminthes</taxon>
        <taxon>Trematoda</taxon>
        <taxon>Digenea</taxon>
        <taxon>Plagiorchiida</taxon>
        <taxon>Echinostomata</taxon>
        <taxon>Echinostomatoidea</taxon>
        <taxon>Fasciolidae</taxon>
        <taxon>Fasciola</taxon>
    </lineage>
</organism>
<comment type="similarity">
    <text evidence="2">Belongs to the peptidase M67C family.</text>
</comment>
<dbReference type="EMBL" id="JXXN02002309">
    <property type="protein sequence ID" value="THD23147.1"/>
    <property type="molecule type" value="Genomic_DNA"/>
</dbReference>
<name>A0A2H1C7W3_FASHE</name>
<dbReference type="SUPFAM" id="SSF140856">
    <property type="entry name" value="USP8 N-terminal domain-like"/>
    <property type="match status" value="1"/>
</dbReference>
<evidence type="ECO:0000256" key="8">
    <source>
        <dbReference type="ARBA" id="ARBA00023049"/>
    </source>
</evidence>
<dbReference type="Proteomes" id="UP000230066">
    <property type="component" value="Unassembled WGS sequence"/>
</dbReference>
<evidence type="ECO:0000256" key="4">
    <source>
        <dbReference type="ARBA" id="ARBA00022723"/>
    </source>
</evidence>
<keyword evidence="7" id="KW-0862">Zinc</keyword>
<keyword evidence="3" id="KW-0645">Protease</keyword>
<dbReference type="CDD" id="cd08066">
    <property type="entry name" value="MPN_AMSH_like"/>
    <property type="match status" value="1"/>
</dbReference>
<dbReference type="Gene3D" id="3.40.140.10">
    <property type="entry name" value="Cytidine Deaminase, domain 2"/>
    <property type="match status" value="1"/>
</dbReference>
<proteinExistence type="inferred from homology"/>
<reference evidence="9" key="1">
    <citation type="submission" date="2019-03" db="EMBL/GenBank/DDBJ databases">
        <title>Improved annotation for the trematode Fasciola hepatica.</title>
        <authorList>
            <person name="Choi Y.-J."/>
            <person name="Martin J."/>
            <person name="Mitreva M."/>
        </authorList>
    </citation>
    <scope>NUCLEOTIDE SEQUENCE [LARGE SCALE GENOMIC DNA]</scope>
</reference>
<evidence type="ECO:0000256" key="6">
    <source>
        <dbReference type="ARBA" id="ARBA00022801"/>
    </source>
</evidence>
<protein>
    <submittedName>
        <fullName evidence="9">STAM-binding protein A</fullName>
    </submittedName>
</protein>
<dbReference type="InterPro" id="IPR015063">
    <property type="entry name" value="USP8_dimer"/>
</dbReference>
<keyword evidence="10" id="KW-1185">Reference proteome</keyword>
<keyword evidence="5" id="KW-0833">Ubl conjugation pathway</keyword>
<dbReference type="SMART" id="SM00232">
    <property type="entry name" value="JAB_MPN"/>
    <property type="match status" value="1"/>
</dbReference>
<keyword evidence="6" id="KW-0378">Hydrolase</keyword>
<evidence type="ECO:0000256" key="7">
    <source>
        <dbReference type="ARBA" id="ARBA00022833"/>
    </source>
</evidence>
<dbReference type="SUPFAM" id="SSF102712">
    <property type="entry name" value="JAB1/MPN domain"/>
    <property type="match status" value="1"/>
</dbReference>
<dbReference type="GO" id="GO:0046872">
    <property type="term" value="F:metal ion binding"/>
    <property type="evidence" value="ECO:0007669"/>
    <property type="project" value="UniProtKB-KW"/>
</dbReference>
<dbReference type="InterPro" id="IPR000555">
    <property type="entry name" value="JAMM/MPN+_dom"/>
</dbReference>
<dbReference type="AlphaFoldDB" id="A0A2H1C7W3"/>
<accession>A0A2H1C7W3</accession>
<comment type="cofactor">
    <cofactor evidence="1">
        <name>Zn(2+)</name>
        <dbReference type="ChEBI" id="CHEBI:29105"/>
    </cofactor>
</comment>
<evidence type="ECO:0000313" key="10">
    <source>
        <dbReference type="Proteomes" id="UP000230066"/>
    </source>
</evidence>
<dbReference type="PANTHER" id="PTHR12947">
    <property type="entry name" value="AMSH-LIKE PROTEASE"/>
    <property type="match status" value="1"/>
</dbReference>
<dbReference type="Pfam" id="PF08969">
    <property type="entry name" value="USP8_dimer"/>
    <property type="match status" value="1"/>
</dbReference>
<evidence type="ECO:0000256" key="5">
    <source>
        <dbReference type="ARBA" id="ARBA00022786"/>
    </source>
</evidence>
<dbReference type="Pfam" id="PF01398">
    <property type="entry name" value="JAB"/>
    <property type="match status" value="1"/>
</dbReference>
<dbReference type="Gene3D" id="1.20.58.80">
    <property type="entry name" value="Phosphotransferase system, lactose/cellobiose-type IIA subunit"/>
    <property type="match status" value="1"/>
</dbReference>
<comment type="caution">
    <text evidence="9">The sequence shown here is derived from an EMBL/GenBank/DDBJ whole genome shotgun (WGS) entry which is preliminary data.</text>
</comment>
<dbReference type="InterPro" id="IPR037518">
    <property type="entry name" value="MPN"/>
</dbReference>
<evidence type="ECO:0000313" key="9">
    <source>
        <dbReference type="EMBL" id="THD23147.1"/>
    </source>
</evidence>
<dbReference type="GO" id="GO:0061578">
    <property type="term" value="F:K63-linked deubiquitinase activity"/>
    <property type="evidence" value="ECO:0007669"/>
    <property type="project" value="InterPro"/>
</dbReference>
<evidence type="ECO:0000256" key="2">
    <source>
        <dbReference type="ARBA" id="ARBA00010981"/>
    </source>
</evidence>
<dbReference type="PROSITE" id="PS50249">
    <property type="entry name" value="MPN"/>
    <property type="match status" value="1"/>
</dbReference>